<gene>
    <name evidence="1" type="ORF">SJ05684_c07290</name>
</gene>
<organism evidence="1 2">
    <name type="scientific">Sinorhizobium sojae CCBAU 05684</name>
    <dbReference type="NCBI Taxonomy" id="716928"/>
    <lineage>
        <taxon>Bacteria</taxon>
        <taxon>Pseudomonadati</taxon>
        <taxon>Pseudomonadota</taxon>
        <taxon>Alphaproteobacteria</taxon>
        <taxon>Hyphomicrobiales</taxon>
        <taxon>Rhizobiaceae</taxon>
        <taxon>Sinorhizobium/Ensifer group</taxon>
        <taxon>Sinorhizobium</taxon>
    </lineage>
</organism>
<dbReference type="AlphaFoldDB" id="A0A249P8X2"/>
<evidence type="ECO:0000313" key="1">
    <source>
        <dbReference type="EMBL" id="ASY62192.1"/>
    </source>
</evidence>
<sequence>MIIKNDERCGVIHAAQPANRKLRKRLLFKRDELLWHMAPTCANRS</sequence>
<proteinExistence type="predicted"/>
<dbReference type="Proteomes" id="UP000217211">
    <property type="component" value="Chromosome"/>
</dbReference>
<name>A0A249P8X2_9HYPH</name>
<reference evidence="1 2" key="1">
    <citation type="submission" date="2017-08" db="EMBL/GenBank/DDBJ databases">
        <title>Multipartite genome sequences of Sinorhizobium species nodulating soybeans.</title>
        <authorList>
            <person name="Tian C.F."/>
        </authorList>
    </citation>
    <scope>NUCLEOTIDE SEQUENCE [LARGE SCALE GENOMIC DNA]</scope>
    <source>
        <strain evidence="1 2">CCBAU 05684</strain>
    </source>
</reference>
<dbReference type="KEGG" id="esj:SJ05684_c07290"/>
<evidence type="ECO:0000313" key="2">
    <source>
        <dbReference type="Proteomes" id="UP000217211"/>
    </source>
</evidence>
<protein>
    <submittedName>
        <fullName evidence="1">Uncharacterized protein</fullName>
    </submittedName>
</protein>
<accession>A0A249P8X2</accession>
<dbReference type="EMBL" id="CP023067">
    <property type="protein sequence ID" value="ASY62192.1"/>
    <property type="molecule type" value="Genomic_DNA"/>
</dbReference>
<keyword evidence="2" id="KW-1185">Reference proteome</keyword>